<protein>
    <recommendedName>
        <fullName evidence="3">OTU domain-containing protein</fullName>
    </recommendedName>
</protein>
<dbReference type="KEGG" id="dpp:DICPUDRAFT_76029"/>
<accession>F0ZCD6</accession>
<dbReference type="InterPro" id="IPR050704">
    <property type="entry name" value="Peptidase_C85-like"/>
</dbReference>
<dbReference type="VEuPathDB" id="AmoebaDB:DICPUDRAFT_76029"/>
<proteinExistence type="predicted"/>
<feature type="coiled-coil region" evidence="1">
    <location>
        <begin position="33"/>
        <end position="132"/>
    </location>
</feature>
<keyword evidence="1" id="KW-0175">Coiled coil</keyword>
<dbReference type="eggNOG" id="KOG2605">
    <property type="taxonomic scope" value="Eukaryota"/>
</dbReference>
<dbReference type="PANTHER" id="PTHR12419:SF11">
    <property type="entry name" value="OTU DOMAIN-CONTAINING PROTEIN DDB_G0284757"/>
    <property type="match status" value="1"/>
</dbReference>
<feature type="domain" description="OTU" evidence="3">
    <location>
        <begin position="226"/>
        <end position="360"/>
    </location>
</feature>
<evidence type="ECO:0000256" key="2">
    <source>
        <dbReference type="SAM" id="MobiDB-lite"/>
    </source>
</evidence>
<dbReference type="GO" id="GO:0004843">
    <property type="term" value="F:cysteine-type deubiquitinase activity"/>
    <property type="evidence" value="ECO:0000318"/>
    <property type="project" value="GO_Central"/>
</dbReference>
<dbReference type="PANTHER" id="PTHR12419">
    <property type="entry name" value="OTU DOMAIN CONTAINING PROTEIN"/>
    <property type="match status" value="1"/>
</dbReference>
<dbReference type="PROSITE" id="PS50802">
    <property type="entry name" value="OTU"/>
    <property type="match status" value="1"/>
</dbReference>
<dbReference type="RefSeq" id="XP_003285087.1">
    <property type="nucleotide sequence ID" value="XM_003285039.1"/>
</dbReference>
<dbReference type="GeneID" id="10502227"/>
<dbReference type="Pfam" id="PF02338">
    <property type="entry name" value="OTU"/>
    <property type="match status" value="1"/>
</dbReference>
<dbReference type="FunFam" id="3.90.70.80:FF:000012">
    <property type="entry name" value="OTU domain-containing protein DDB_G0284757"/>
    <property type="match status" value="1"/>
</dbReference>
<dbReference type="Proteomes" id="UP000001064">
    <property type="component" value="Unassembled WGS sequence"/>
</dbReference>
<keyword evidence="5" id="KW-1185">Reference proteome</keyword>
<evidence type="ECO:0000313" key="4">
    <source>
        <dbReference type="EMBL" id="EGC38426.1"/>
    </source>
</evidence>
<organism evidence="4 5">
    <name type="scientific">Dictyostelium purpureum</name>
    <name type="common">Slime mold</name>
    <dbReference type="NCBI Taxonomy" id="5786"/>
    <lineage>
        <taxon>Eukaryota</taxon>
        <taxon>Amoebozoa</taxon>
        <taxon>Evosea</taxon>
        <taxon>Eumycetozoa</taxon>
        <taxon>Dictyostelia</taxon>
        <taxon>Dictyosteliales</taxon>
        <taxon>Dictyosteliaceae</taxon>
        <taxon>Dictyostelium</taxon>
    </lineage>
</organism>
<evidence type="ECO:0000313" key="5">
    <source>
        <dbReference type="Proteomes" id="UP000001064"/>
    </source>
</evidence>
<dbReference type="OrthoDB" id="19054at2759"/>
<dbReference type="EMBL" id="GL870977">
    <property type="protein sequence ID" value="EGC38426.1"/>
    <property type="molecule type" value="Genomic_DNA"/>
</dbReference>
<dbReference type="InterPro" id="IPR003323">
    <property type="entry name" value="OTU_dom"/>
</dbReference>
<dbReference type="SUPFAM" id="SSF54001">
    <property type="entry name" value="Cysteine proteinases"/>
    <property type="match status" value="1"/>
</dbReference>
<dbReference type="Gene3D" id="3.90.70.80">
    <property type="match status" value="1"/>
</dbReference>
<evidence type="ECO:0000259" key="3">
    <source>
        <dbReference type="PROSITE" id="PS50802"/>
    </source>
</evidence>
<feature type="region of interest" description="Disordered" evidence="2">
    <location>
        <begin position="138"/>
        <end position="191"/>
    </location>
</feature>
<reference evidence="5" key="1">
    <citation type="journal article" date="2011" name="Genome Biol.">
        <title>Comparative genomics of the social amoebae Dictyostelium discoideum and Dictyostelium purpureum.</title>
        <authorList>
            <consortium name="US DOE Joint Genome Institute (JGI-PGF)"/>
            <person name="Sucgang R."/>
            <person name="Kuo A."/>
            <person name="Tian X."/>
            <person name="Salerno W."/>
            <person name="Parikh A."/>
            <person name="Feasley C.L."/>
            <person name="Dalin E."/>
            <person name="Tu H."/>
            <person name="Huang E."/>
            <person name="Barry K."/>
            <person name="Lindquist E."/>
            <person name="Shapiro H."/>
            <person name="Bruce D."/>
            <person name="Schmutz J."/>
            <person name="Salamov A."/>
            <person name="Fey P."/>
            <person name="Gaudet P."/>
            <person name="Anjard C."/>
            <person name="Babu M.M."/>
            <person name="Basu S."/>
            <person name="Bushmanova Y."/>
            <person name="van der Wel H."/>
            <person name="Katoh-Kurasawa M."/>
            <person name="Dinh C."/>
            <person name="Coutinho P.M."/>
            <person name="Saito T."/>
            <person name="Elias M."/>
            <person name="Schaap P."/>
            <person name="Kay R.R."/>
            <person name="Henrissat B."/>
            <person name="Eichinger L."/>
            <person name="Rivero F."/>
            <person name="Putnam N.H."/>
            <person name="West C.M."/>
            <person name="Loomis W.F."/>
            <person name="Chisholm R.L."/>
            <person name="Shaulsky G."/>
            <person name="Strassmann J.E."/>
            <person name="Queller D.C."/>
            <person name="Kuspa A."/>
            <person name="Grigoriev I.V."/>
        </authorList>
    </citation>
    <scope>NUCLEOTIDE SEQUENCE [LARGE SCALE GENOMIC DNA]</scope>
    <source>
        <strain evidence="5">QSDP1</strain>
    </source>
</reference>
<feature type="compositionally biased region" description="Low complexity" evidence="2">
    <location>
        <begin position="138"/>
        <end position="177"/>
    </location>
</feature>
<sequence>MYDLLYMCTEDRWVNADGQWISEENYWASQVLQQQEQQQQIQLLQQNQHLQQEKQNQQQEQIQQLQHLQKLQQLHINQQQEQLQQLQQNHQDQLQKLQQNHQFQQQKQLNQLQQLQKNLKLQKLQQLKLNEQLQQLLSQPKQPEKPQPQQEQSQQQQQRQDTQQGQQPQNQNVPAPQISQDPKKPNDIDLTLVNSNGKLSIQPTPWIEIEKAYLRLNERIELYQLMPKNEIPGDGNCQMHALSDQIYGDLLHSKLIRFRIVCWLRRNKGFKLPNGATLSDFITTNSWEEYCNNMSKNGTWGDHLTLVAAAEVFKRSISIISSVESQSSFFIDITPKSKEDDNAILLSHFAEFHYGSLCQLVD</sequence>
<gene>
    <name evidence="4" type="ORF">DICPUDRAFT_76029</name>
</gene>
<evidence type="ECO:0000256" key="1">
    <source>
        <dbReference type="SAM" id="Coils"/>
    </source>
</evidence>
<dbReference type="AlphaFoldDB" id="F0ZCD6"/>
<dbReference type="InParanoid" id="F0ZCD6"/>
<name>F0ZCD6_DICPU</name>
<dbReference type="CDD" id="cd22758">
    <property type="entry name" value="OTU_232R-like"/>
    <property type="match status" value="1"/>
</dbReference>
<dbReference type="InterPro" id="IPR038765">
    <property type="entry name" value="Papain-like_cys_pep_sf"/>
</dbReference>